<dbReference type="InterPro" id="IPR003172">
    <property type="entry name" value="ML_dom"/>
</dbReference>
<dbReference type="EMBL" id="CAMKVN010002408">
    <property type="protein sequence ID" value="CAI2180936.1"/>
    <property type="molecule type" value="Genomic_DNA"/>
</dbReference>
<comment type="caution">
    <text evidence="3">The sequence shown here is derived from an EMBL/GenBank/DDBJ whole genome shotgun (WGS) entry which is preliminary data.</text>
</comment>
<protein>
    <recommendedName>
        <fullName evidence="1">Phosphatidylglycerol/phosphatidylinositol transfer protein</fullName>
    </recommendedName>
</protein>
<name>A0A9W4X258_9GLOM</name>
<evidence type="ECO:0000313" key="4">
    <source>
        <dbReference type="Proteomes" id="UP001153678"/>
    </source>
</evidence>
<dbReference type="InterPro" id="IPR014756">
    <property type="entry name" value="Ig_E-set"/>
</dbReference>
<dbReference type="Proteomes" id="UP001153678">
    <property type="component" value="Unassembled WGS sequence"/>
</dbReference>
<sequence>LTTLTIINAIPFQKRATFFGPCPNIEDTFSVKMDPDPLISPHLITFTITGKETTSQIIGALESLFVTIGASIPIQTPSAFPVCNATNCPISPGVEYTTTGTFFLDAPLPPSYEIVLHIGNVYGSPRRNLPNSNHIDGNSSTCPMGSVVPIKGNISESFGYKLTLQSMSFTY</sequence>
<gene>
    <name evidence="3" type="ORF">FWILDA_LOCUS9832</name>
</gene>
<feature type="domain" description="MD-2-related lipid-recognition" evidence="2">
    <location>
        <begin position="29"/>
        <end position="112"/>
    </location>
</feature>
<feature type="non-terminal residue" evidence="3">
    <location>
        <position position="1"/>
    </location>
</feature>
<dbReference type="OrthoDB" id="2322303at2759"/>
<accession>A0A9W4X258</accession>
<dbReference type="AlphaFoldDB" id="A0A9W4X258"/>
<evidence type="ECO:0000256" key="1">
    <source>
        <dbReference type="ARBA" id="ARBA00016056"/>
    </source>
</evidence>
<dbReference type="Pfam" id="PF02221">
    <property type="entry name" value="E1_DerP2_DerF2"/>
    <property type="match status" value="1"/>
</dbReference>
<keyword evidence="4" id="KW-1185">Reference proteome</keyword>
<evidence type="ECO:0000259" key="2">
    <source>
        <dbReference type="Pfam" id="PF02221"/>
    </source>
</evidence>
<reference evidence="3" key="1">
    <citation type="submission" date="2022-08" db="EMBL/GenBank/DDBJ databases">
        <authorList>
            <person name="Kallberg Y."/>
            <person name="Tangrot J."/>
            <person name="Rosling A."/>
        </authorList>
    </citation>
    <scope>NUCLEOTIDE SEQUENCE</scope>
    <source>
        <strain evidence="3">Wild A</strain>
    </source>
</reference>
<evidence type="ECO:0000313" key="3">
    <source>
        <dbReference type="EMBL" id="CAI2180936.1"/>
    </source>
</evidence>
<organism evidence="3 4">
    <name type="scientific">Funneliformis geosporum</name>
    <dbReference type="NCBI Taxonomy" id="1117311"/>
    <lineage>
        <taxon>Eukaryota</taxon>
        <taxon>Fungi</taxon>
        <taxon>Fungi incertae sedis</taxon>
        <taxon>Mucoromycota</taxon>
        <taxon>Glomeromycotina</taxon>
        <taxon>Glomeromycetes</taxon>
        <taxon>Glomerales</taxon>
        <taxon>Glomeraceae</taxon>
        <taxon>Funneliformis</taxon>
    </lineage>
</organism>
<proteinExistence type="predicted"/>
<dbReference type="SUPFAM" id="SSF81296">
    <property type="entry name" value="E set domains"/>
    <property type="match status" value="1"/>
</dbReference>